<feature type="compositionally biased region" description="Basic and acidic residues" evidence="2">
    <location>
        <begin position="103"/>
        <end position="127"/>
    </location>
</feature>
<reference evidence="4 5" key="1">
    <citation type="journal article" date="2012" name="BMC Genomics">
        <title>Comparative genomics of Brachyspira pilosicoli strains: genome rearrangements, reductions and correlation of genetic compliment with phenotypic diversity.</title>
        <authorList>
            <person name="Mappley L.J."/>
            <person name="Black M.L."/>
            <person name="Abuoun M."/>
            <person name="Darby A.C."/>
            <person name="Woodward M.J."/>
            <person name="Parkhill J."/>
            <person name="Turner A.K."/>
            <person name="Bellgard M.I."/>
            <person name="La T."/>
            <person name="Phillips N.D."/>
            <person name="La Ragione R.M."/>
            <person name="Hampson D.J."/>
        </authorList>
    </citation>
    <scope>NUCLEOTIDE SEQUENCE [LARGE SCALE GENOMIC DNA]</scope>
    <source>
        <strain evidence="4">B2904</strain>
    </source>
</reference>
<evidence type="ECO:0000259" key="3">
    <source>
        <dbReference type="Pfam" id="PF02120"/>
    </source>
</evidence>
<dbReference type="PATRIC" id="fig|1133568.3.peg.2130"/>
<dbReference type="HOGENOM" id="CLU_508706_0_0_12"/>
<keyword evidence="1" id="KW-0175">Coiled coil</keyword>
<evidence type="ECO:0000313" key="4">
    <source>
        <dbReference type="EMBL" id="AFR71455.1"/>
    </source>
</evidence>
<accession>J9URC7</accession>
<dbReference type="Gene3D" id="3.30.750.140">
    <property type="match status" value="1"/>
</dbReference>
<dbReference type="KEGG" id="bpj:B2904_orf2126"/>
<dbReference type="RefSeq" id="WP_014936565.1">
    <property type="nucleotide sequence ID" value="NC_018607.1"/>
</dbReference>
<protein>
    <submittedName>
        <fullName evidence="4">Flagellar hook-length control protein FliK</fullName>
    </submittedName>
</protein>
<dbReference type="Pfam" id="PF02120">
    <property type="entry name" value="Flg_hook"/>
    <property type="match status" value="1"/>
</dbReference>
<dbReference type="AlphaFoldDB" id="J9URC7"/>
<evidence type="ECO:0000313" key="5">
    <source>
        <dbReference type="Proteomes" id="UP000007346"/>
    </source>
</evidence>
<dbReference type="InterPro" id="IPR038610">
    <property type="entry name" value="FliK-like_C_sf"/>
</dbReference>
<gene>
    <name evidence="4" type="primary">fliK</name>
    <name evidence="4" type="ORF">B2904_orf2126</name>
</gene>
<keyword evidence="4" id="KW-0966">Cell projection</keyword>
<feature type="region of interest" description="Disordered" evidence="2">
    <location>
        <begin position="68"/>
        <end position="127"/>
    </location>
</feature>
<sequence>MISSVSNVLSFNDSNISANNNNTIYDIHDNNSFAKMLDEAKNREDIYSQSATNKSIEKEEDYQDSLYKNNNITDEDPQNNVENSENIRKESIDNNADEAQSSELKESVNNNEEKTEISENNSKEDKNIENAENIDNNEIKKDIMSSKEKAKKLIDKAGLIIENYKADKKAQIEKNVNIDSKVNEEKLSSLIKDIDDIKEELKNINLEELDEKDKKEITDLIIALESLEEIAISYQNDDDNVEKLSDIFELVEVEDNSIEETSKKSQDNNIEKIDAKIEENNNNEIVNDSAETFISNDDNNVADKREMRLQEAKENNNSNLNNTISDEKGSELTIINMKDSSSSLKGYNHYNNVSKTQNTNSLAENMIRFQDLMSKLVEKAQVAVNNGKSEILMSLNPEYLGKVRLKISMDADNNLVGKIFVDNAEIKDIFTKNLDTVISSLNEIGINIEGFDVMLRQDMPNENGEFEFGGSNNNLNGFGVDNIEEEVVSVQNYNIVPERKLNLLI</sequence>
<dbReference type="CDD" id="cd17470">
    <property type="entry name" value="T3SS_Flik_C"/>
    <property type="match status" value="1"/>
</dbReference>
<proteinExistence type="predicted"/>
<feature type="compositionally biased region" description="Polar residues" evidence="2">
    <location>
        <begin position="93"/>
        <end position="102"/>
    </location>
</feature>
<feature type="domain" description="Flagellar hook-length control protein-like C-terminal" evidence="3">
    <location>
        <begin position="378"/>
        <end position="458"/>
    </location>
</feature>
<dbReference type="InterPro" id="IPR021136">
    <property type="entry name" value="Flagellar_hook_control-like_C"/>
</dbReference>
<organism evidence="4 5">
    <name type="scientific">Brachyspira pilosicoli B2904</name>
    <dbReference type="NCBI Taxonomy" id="1133568"/>
    <lineage>
        <taxon>Bacteria</taxon>
        <taxon>Pseudomonadati</taxon>
        <taxon>Spirochaetota</taxon>
        <taxon>Spirochaetia</taxon>
        <taxon>Brachyspirales</taxon>
        <taxon>Brachyspiraceae</taxon>
        <taxon>Brachyspira</taxon>
    </lineage>
</organism>
<feature type="coiled-coil region" evidence="1">
    <location>
        <begin position="187"/>
        <end position="214"/>
    </location>
</feature>
<evidence type="ECO:0000256" key="2">
    <source>
        <dbReference type="SAM" id="MobiDB-lite"/>
    </source>
</evidence>
<evidence type="ECO:0000256" key="1">
    <source>
        <dbReference type="SAM" id="Coils"/>
    </source>
</evidence>
<name>J9URC7_BRAPL</name>
<dbReference type="Proteomes" id="UP000007346">
    <property type="component" value="Chromosome"/>
</dbReference>
<keyword evidence="4" id="KW-0282">Flagellum</keyword>
<feature type="compositionally biased region" description="Polar residues" evidence="2">
    <location>
        <begin position="68"/>
        <end position="84"/>
    </location>
</feature>
<dbReference type="EMBL" id="CP003490">
    <property type="protein sequence ID" value="AFR71455.1"/>
    <property type="molecule type" value="Genomic_DNA"/>
</dbReference>
<keyword evidence="4" id="KW-0969">Cilium</keyword>